<evidence type="ECO:0000313" key="4">
    <source>
        <dbReference type="Proteomes" id="UP000241462"/>
    </source>
</evidence>
<dbReference type="OrthoDB" id="4495335at2759"/>
<keyword evidence="4" id="KW-1185">Reference proteome</keyword>
<feature type="region of interest" description="Disordered" evidence="2">
    <location>
        <begin position="1"/>
        <end position="79"/>
    </location>
</feature>
<reference evidence="3 4" key="1">
    <citation type="journal article" date="2018" name="Mycol. Prog.">
        <title>Coniella lustricola, a new species from submerged detritus.</title>
        <authorList>
            <person name="Raudabaugh D.B."/>
            <person name="Iturriaga T."/>
            <person name="Carver A."/>
            <person name="Mondo S."/>
            <person name="Pangilinan J."/>
            <person name="Lipzen A."/>
            <person name="He G."/>
            <person name="Amirebrahimi M."/>
            <person name="Grigoriev I.V."/>
            <person name="Miller A.N."/>
        </authorList>
    </citation>
    <scope>NUCLEOTIDE SEQUENCE [LARGE SCALE GENOMIC DNA]</scope>
    <source>
        <strain evidence="3 4">B22-T-1</strain>
    </source>
</reference>
<dbReference type="PANTHER" id="PTHR42041:SF1">
    <property type="entry name" value="DNA ENDONUCLEASE ACTIVATOR CTP1 C-TERMINAL DOMAIN-CONTAINING PROTEIN"/>
    <property type="match status" value="1"/>
</dbReference>
<feature type="coiled-coil region" evidence="1">
    <location>
        <begin position="184"/>
        <end position="260"/>
    </location>
</feature>
<dbReference type="InParanoid" id="A0A2T2ZWH7"/>
<evidence type="ECO:0000256" key="1">
    <source>
        <dbReference type="SAM" id="Coils"/>
    </source>
</evidence>
<keyword evidence="1" id="KW-0175">Coiled coil</keyword>
<dbReference type="Proteomes" id="UP000241462">
    <property type="component" value="Unassembled WGS sequence"/>
</dbReference>
<feature type="compositionally biased region" description="Gly residues" evidence="2">
    <location>
        <begin position="448"/>
        <end position="457"/>
    </location>
</feature>
<feature type="region of interest" description="Disordered" evidence="2">
    <location>
        <begin position="579"/>
        <end position="624"/>
    </location>
</feature>
<feature type="compositionally biased region" description="Low complexity" evidence="2">
    <location>
        <begin position="29"/>
        <end position="42"/>
    </location>
</feature>
<proteinExistence type="predicted"/>
<accession>A0A2T2ZWH7</accession>
<dbReference type="AlphaFoldDB" id="A0A2T2ZWH7"/>
<feature type="region of interest" description="Disordered" evidence="2">
    <location>
        <begin position="726"/>
        <end position="764"/>
    </location>
</feature>
<feature type="region of interest" description="Disordered" evidence="2">
    <location>
        <begin position="275"/>
        <end position="295"/>
    </location>
</feature>
<dbReference type="EMBL" id="KZ678608">
    <property type="protein sequence ID" value="PSR78406.1"/>
    <property type="molecule type" value="Genomic_DNA"/>
</dbReference>
<gene>
    <name evidence="3" type="ORF">BD289DRAFT_463311</name>
</gene>
<name>A0A2T2ZWH7_9PEZI</name>
<protein>
    <submittedName>
        <fullName evidence="3">Uncharacterized protein</fullName>
    </submittedName>
</protein>
<feature type="coiled-coil region" evidence="1">
    <location>
        <begin position="103"/>
        <end position="137"/>
    </location>
</feature>
<evidence type="ECO:0000256" key="2">
    <source>
        <dbReference type="SAM" id="MobiDB-lite"/>
    </source>
</evidence>
<feature type="compositionally biased region" description="Low complexity" evidence="2">
    <location>
        <begin position="1"/>
        <end position="10"/>
    </location>
</feature>
<organism evidence="3 4">
    <name type="scientific">Coniella lustricola</name>
    <dbReference type="NCBI Taxonomy" id="2025994"/>
    <lineage>
        <taxon>Eukaryota</taxon>
        <taxon>Fungi</taxon>
        <taxon>Dikarya</taxon>
        <taxon>Ascomycota</taxon>
        <taxon>Pezizomycotina</taxon>
        <taxon>Sordariomycetes</taxon>
        <taxon>Sordariomycetidae</taxon>
        <taxon>Diaporthales</taxon>
        <taxon>Schizoparmaceae</taxon>
        <taxon>Coniella</taxon>
    </lineage>
</organism>
<evidence type="ECO:0000313" key="3">
    <source>
        <dbReference type="EMBL" id="PSR78406.1"/>
    </source>
</evidence>
<sequence>MTPRTSLAPAPSTPTPAPADFSRPDSFSAAAAAAAAADTMAALELEPTPSARRDSNLSTHSLRSPSRPGHSRDSSVSDKINQFNTLAAVQNSKLDRKTADAALKRAILGREAAEEESRRFKEEVLALRRQLEEGKDRERRVGERLETVMENYGRAKETHAHTQALWEKEIRRTRKETFKSQSSIVKLQEELKSARVSHKNTEETLRREKELSLEREQEAFQARYNLVGLQEQLDKSQSELEQALERIKTVEQERDAFKSLAKTEEDIARIAAEGKLPLPGPSMDDEDDEFASPRKATSSRAVSLSLVGIKSSAASEAEIEELTRLWHWEKQRANRANDHIEYLEAECRLRACSCMKKRSRSSMGLLSPKRQKRDEPVPLADLSDRMILSEKATIPSLHGIPAHAVSQPAKTNRMELREERRAAVFLPDSGTFETVPMDETLGSNSSSGDGGGGVDGDGGSHRNQVKMEADLTIQDKDMVMDDAPQYIKQPQVPVCFSRTPSLEPPSFAALGQESASCPSYMGHTVGQSPSKHHHQQQNPNALVRDTTPEIFVDAQPVVDVGSTSTSMLTVAKTRSDIKLGRPQLFPTNRAPLQSQDPNVGKTESAPSSPRRPQPRFKFSYSSRPHTAASFHYQTATTTTTVPLREETSAPNMAQKLLFMQQQQQQQQPQRDYLTPSRSASVCSSASTGSAGGSGRVADDVAPAWDVNNPALTPTMTREQALAQIRERRGRARSGGVATQRKPRVHGMERRDMSAPVRRKGRMES</sequence>
<feature type="region of interest" description="Disordered" evidence="2">
    <location>
        <begin position="431"/>
        <end position="462"/>
    </location>
</feature>
<dbReference type="PANTHER" id="PTHR42041">
    <property type="entry name" value="DNA ENDONUCLEASE ACTIVATOR CTP1 C-TERMINAL DOMAIN-CONTAINING PROTEIN"/>
    <property type="match status" value="1"/>
</dbReference>